<proteinExistence type="predicted"/>
<dbReference type="OrthoDB" id="3054030at2759"/>
<evidence type="ECO:0000313" key="1">
    <source>
        <dbReference type="EMBL" id="KDR83011.1"/>
    </source>
</evidence>
<accession>A0A067TIR2</accession>
<gene>
    <name evidence="1" type="ORF">GALMADRAFT_152004</name>
</gene>
<evidence type="ECO:0008006" key="3">
    <source>
        <dbReference type="Google" id="ProtNLM"/>
    </source>
</evidence>
<name>A0A067TIR2_GALM3</name>
<evidence type="ECO:0000313" key="2">
    <source>
        <dbReference type="Proteomes" id="UP000027222"/>
    </source>
</evidence>
<reference evidence="2" key="1">
    <citation type="journal article" date="2014" name="Proc. Natl. Acad. Sci. U.S.A.">
        <title>Extensive sampling of basidiomycete genomes demonstrates inadequacy of the white-rot/brown-rot paradigm for wood decay fungi.</title>
        <authorList>
            <person name="Riley R."/>
            <person name="Salamov A.A."/>
            <person name="Brown D.W."/>
            <person name="Nagy L.G."/>
            <person name="Floudas D."/>
            <person name="Held B.W."/>
            <person name="Levasseur A."/>
            <person name="Lombard V."/>
            <person name="Morin E."/>
            <person name="Otillar R."/>
            <person name="Lindquist E.A."/>
            <person name="Sun H."/>
            <person name="LaButti K.M."/>
            <person name="Schmutz J."/>
            <person name="Jabbour D."/>
            <person name="Luo H."/>
            <person name="Baker S.E."/>
            <person name="Pisabarro A.G."/>
            <person name="Walton J.D."/>
            <person name="Blanchette R.A."/>
            <person name="Henrissat B."/>
            <person name="Martin F."/>
            <person name="Cullen D."/>
            <person name="Hibbett D.S."/>
            <person name="Grigoriev I.V."/>
        </authorList>
    </citation>
    <scope>NUCLEOTIDE SEQUENCE [LARGE SCALE GENOMIC DNA]</scope>
    <source>
        <strain evidence="2">CBS 339.88</strain>
    </source>
</reference>
<sequence>MPRTLTDLATELLWKIFQDLDAQDILHVGVLGRRLAFVAAPAYLARKGLPQPETYCTIRPSRGGCLDEITALTINSSLVSIKQLVCIFPDHWQLKGTSTSLSPISILVRDIRRVNNLISRLSSVGSVCIAFYSMGTQWSLQSDIVQEFMAAFFELLDNIMQRSCTSLQVLHSHPIAFQTNYRFQLLGSPKARACGSIRRLFVKNTPGPLETLTDDSLQGNGWSYRNIPDLNSIPLSRSPLILQSRLTKVDLSSDFLLLPPYAPWIFGVLKSSPLTQLALSLPRAIPADEFRHYIFPRMIAVLPKLEELKFAFWYYDSLSTVVESLSLFPVLRKVAFGAKQEGIFPAIAWPRGRHNLAHLDSFTGSLDQAVYFFTQPISCPNLKFVNITIDFNFRNDSFIFQANLDYMAIATKLSTLNTRFTEQKIEPVITTCIFAIATPILPRLQVQNTEEEENLLKKFDRVSRLNLEIPFFICDVNEITNQADYVLSWLRFFRCVKDLSLISRHFLQGDSFQEIRKSTLLAAINTQHPDISSFEIADPSGSYHSHWQSAGDNFGRYKLPKACVCSNF</sequence>
<dbReference type="AlphaFoldDB" id="A0A067TIR2"/>
<keyword evidence="2" id="KW-1185">Reference proteome</keyword>
<dbReference type="HOGENOM" id="CLU_466948_0_0_1"/>
<dbReference type="EMBL" id="KL142369">
    <property type="protein sequence ID" value="KDR83011.1"/>
    <property type="molecule type" value="Genomic_DNA"/>
</dbReference>
<organism evidence="1 2">
    <name type="scientific">Galerina marginata (strain CBS 339.88)</name>
    <dbReference type="NCBI Taxonomy" id="685588"/>
    <lineage>
        <taxon>Eukaryota</taxon>
        <taxon>Fungi</taxon>
        <taxon>Dikarya</taxon>
        <taxon>Basidiomycota</taxon>
        <taxon>Agaricomycotina</taxon>
        <taxon>Agaricomycetes</taxon>
        <taxon>Agaricomycetidae</taxon>
        <taxon>Agaricales</taxon>
        <taxon>Agaricineae</taxon>
        <taxon>Strophariaceae</taxon>
        <taxon>Galerina</taxon>
    </lineage>
</organism>
<dbReference type="Proteomes" id="UP000027222">
    <property type="component" value="Unassembled WGS sequence"/>
</dbReference>
<protein>
    <recommendedName>
        <fullName evidence="3">F-box domain-containing protein</fullName>
    </recommendedName>
</protein>